<accession>A0A8H7QBR6</accession>
<proteinExistence type="predicted"/>
<sequence>MDFNQYHKNQQILSQITRHTASSIKILQTKIVQWNDSTENELEKDLDLIHFIFKHSRACSSSFSSNCAAQLLYPQLAQLIINQTDDEKITMLSYSLLICMIDLIKHDSLSPLPTSQSLRFISIACPLWSHHKIYICRKSMELCYRLLSRINDNESGIIVDKLILYIQKCHAHLSRADIEKIRSHEYTEFYFNGDNLSMMVYDRSTIRWLIQIIFALFLKQGKIHQPLIKEIKDLYQHNHIYDLKELLFDICCVNDEDTVQLLDNVLSIYQQQQQDNALFLSTIDINPHTVFLFFLQRCGNTHDILVDLLLENDSEFITYFHRYIIYATQHIESFKKSNSDLGNDIDTIQTIIANTLLVLEGDGFPYNAKPLIRRLTLFEENLFA</sequence>
<evidence type="ECO:0000313" key="2">
    <source>
        <dbReference type="EMBL" id="KAG2189974.1"/>
    </source>
</evidence>
<gene>
    <name evidence="2" type="ORF">INT46_008974</name>
</gene>
<evidence type="ECO:0000313" key="3">
    <source>
        <dbReference type="Proteomes" id="UP000650833"/>
    </source>
</evidence>
<dbReference type="InterPro" id="IPR032794">
    <property type="entry name" value="LINES_N"/>
</dbReference>
<reference evidence="2" key="1">
    <citation type="submission" date="2020-12" db="EMBL/GenBank/DDBJ databases">
        <title>Metabolic potential, ecology and presence of endohyphal bacteria is reflected in genomic diversity of Mucoromycotina.</title>
        <authorList>
            <person name="Muszewska A."/>
            <person name="Okrasinska A."/>
            <person name="Steczkiewicz K."/>
            <person name="Drgas O."/>
            <person name="Orlowska M."/>
            <person name="Perlinska-Lenart U."/>
            <person name="Aleksandrzak-Piekarczyk T."/>
            <person name="Szatraj K."/>
            <person name="Zielenkiewicz U."/>
            <person name="Pilsyk S."/>
            <person name="Malc E."/>
            <person name="Mieczkowski P."/>
            <person name="Kruszewska J.S."/>
            <person name="Biernat P."/>
            <person name="Pawlowska J."/>
        </authorList>
    </citation>
    <scope>NUCLEOTIDE SEQUENCE</scope>
    <source>
        <strain evidence="2">CBS 226.32</strain>
    </source>
</reference>
<dbReference type="Pfam" id="PF14694">
    <property type="entry name" value="LINES_N"/>
    <property type="match status" value="1"/>
</dbReference>
<name>A0A8H7QBR6_9FUNG</name>
<keyword evidence="3" id="KW-1185">Reference proteome</keyword>
<dbReference type="Proteomes" id="UP000650833">
    <property type="component" value="Unassembled WGS sequence"/>
</dbReference>
<dbReference type="AlphaFoldDB" id="A0A8H7QBR6"/>
<organism evidence="2 3">
    <name type="scientific">Mucor plumbeus</name>
    <dbReference type="NCBI Taxonomy" id="97098"/>
    <lineage>
        <taxon>Eukaryota</taxon>
        <taxon>Fungi</taxon>
        <taxon>Fungi incertae sedis</taxon>
        <taxon>Mucoromycota</taxon>
        <taxon>Mucoromycotina</taxon>
        <taxon>Mucoromycetes</taxon>
        <taxon>Mucorales</taxon>
        <taxon>Mucorineae</taxon>
        <taxon>Mucoraceae</taxon>
        <taxon>Mucor</taxon>
    </lineage>
</organism>
<dbReference type="EMBL" id="JAEPRC010001105">
    <property type="protein sequence ID" value="KAG2189974.1"/>
    <property type="molecule type" value="Genomic_DNA"/>
</dbReference>
<evidence type="ECO:0000259" key="1">
    <source>
        <dbReference type="Pfam" id="PF14694"/>
    </source>
</evidence>
<comment type="caution">
    <text evidence="2">The sequence shown here is derived from an EMBL/GenBank/DDBJ whole genome shotgun (WGS) entry which is preliminary data.</text>
</comment>
<protein>
    <recommendedName>
        <fullName evidence="1">Protein Lines N-terminal domain-containing protein</fullName>
    </recommendedName>
</protein>
<dbReference type="OrthoDB" id="8251209at2759"/>
<feature type="domain" description="Protein Lines N-terminal" evidence="1">
    <location>
        <begin position="282"/>
        <end position="334"/>
    </location>
</feature>